<dbReference type="GO" id="GO:0006406">
    <property type="term" value="P:mRNA export from nucleus"/>
    <property type="evidence" value="ECO:0007669"/>
    <property type="project" value="TreeGrafter"/>
</dbReference>
<dbReference type="OrthoDB" id="20582at2759"/>
<reference evidence="7" key="1">
    <citation type="submission" date="2016-04" db="UniProtKB">
        <authorList>
            <consortium name="WormBaseParasite"/>
        </authorList>
    </citation>
    <scope>IDENTIFICATION</scope>
</reference>
<comment type="similarity">
    <text evidence="2">Belongs to the THOC5 family.</text>
</comment>
<proteinExistence type="inferred from homology"/>
<evidence type="ECO:0000313" key="6">
    <source>
        <dbReference type="Proteomes" id="UP000276776"/>
    </source>
</evidence>
<evidence type="ECO:0000313" key="5">
    <source>
        <dbReference type="EMBL" id="VDN02034.1"/>
    </source>
</evidence>
<comment type="subcellular location">
    <subcellularLocation>
        <location evidence="1">Nucleus</location>
    </subcellularLocation>
</comment>
<dbReference type="Proteomes" id="UP000276776">
    <property type="component" value="Unassembled WGS sequence"/>
</dbReference>
<reference evidence="5 6" key="2">
    <citation type="submission" date="2018-11" db="EMBL/GenBank/DDBJ databases">
        <authorList>
            <consortium name="Pathogen Informatics"/>
        </authorList>
    </citation>
    <scope>NUCLEOTIDE SEQUENCE [LARGE SCALE GENOMIC DNA]</scope>
</reference>
<dbReference type="AlphaFoldDB" id="A0A0N5CWX8"/>
<name>A0A0N5CWX8_THECL</name>
<evidence type="ECO:0000256" key="4">
    <source>
        <dbReference type="SAM" id="MobiDB-lite"/>
    </source>
</evidence>
<dbReference type="Pfam" id="PF09766">
    <property type="entry name" value="FmiP_Thoc5"/>
    <property type="match status" value="1"/>
</dbReference>
<gene>
    <name evidence="5" type="ORF">TCLT_LOCUS4860</name>
</gene>
<protein>
    <submittedName>
        <fullName evidence="7">Protein kinase domain-containing protein</fullName>
    </submittedName>
</protein>
<keyword evidence="3" id="KW-0539">Nucleus</keyword>
<organism evidence="7">
    <name type="scientific">Thelazia callipaeda</name>
    <name type="common">Oriental eyeworm</name>
    <name type="synonym">Parasitic nematode</name>
    <dbReference type="NCBI Taxonomy" id="103827"/>
    <lineage>
        <taxon>Eukaryota</taxon>
        <taxon>Metazoa</taxon>
        <taxon>Ecdysozoa</taxon>
        <taxon>Nematoda</taxon>
        <taxon>Chromadorea</taxon>
        <taxon>Rhabditida</taxon>
        <taxon>Spirurina</taxon>
        <taxon>Spiruromorpha</taxon>
        <taxon>Thelazioidea</taxon>
        <taxon>Thelaziidae</taxon>
        <taxon>Thelazia</taxon>
    </lineage>
</organism>
<dbReference type="PANTHER" id="PTHR13375:SF3">
    <property type="entry name" value="THO COMPLEX SUBUNIT 5 HOMOLOG"/>
    <property type="match status" value="1"/>
</dbReference>
<dbReference type="STRING" id="103827.A0A0N5CWX8"/>
<dbReference type="OMA" id="EAYCDIV"/>
<evidence type="ECO:0000256" key="1">
    <source>
        <dbReference type="ARBA" id="ARBA00004123"/>
    </source>
</evidence>
<sequence>MSCKRTRQYDSSQSPEKKRLADERTARTVSEFYEREDREALSMNMTSIMNLFLEQSKQFKQELVDVFSISNQVSSKSQCLGGSLISRFISLRRLNRFAQYHNRQLRESVNRERAIVEGRFLQLQNIRSEIEHLQREISRCFDFRSADEDIEMIPIEEFYARAPAVISQEEITRHDKHRQHLARLNWEMEERKNLLGTLQEREGRKNVLITDITTKEHRLKSLKPRIEALIEASKPVQELMGLTCNPINTEKERILSLLPPELSVIAILVEAYCDIVEEPGILLKCKGDYESAVKFLENRQQEFEITERMDGGNREDNLSLRESLSLNDGRRMTMKEVIAARKDFVIAPHPVHIEVEITCQDQMCVILVLQFIPGLHAVGTIVKFTGAPASVYKDLFFGQSLLDLLFDEDENKCISNAGKVKLDLLEISVADLENKTGRLYGFIQEIAGLSEVAANNSQLCEVMHSVLVRIRSRVDSRCALAKITHSLRALIFLDKHEGFYKTEANGVFFVIVIQVNKIIDNLKLFEELKSRESFPDVVCSELTDFRMITAEQFFENEAVTNDYRKLIESEGGMNTTKHFYFSATVERNPDAKLHALIFVHVRYPNVKPIYILSCSLDFSSELTQLERVLNADFSTFVSCNNLNYILEFQMAFLVSRFDVFLESSSNATNGSQFTREHLLVHPYRGRDHQLPLYYKKDMNAFTFVP</sequence>
<dbReference type="PANTHER" id="PTHR13375">
    <property type="entry name" value="FMS INTERACTING PROTEIN"/>
    <property type="match status" value="1"/>
</dbReference>
<feature type="region of interest" description="Disordered" evidence="4">
    <location>
        <begin position="1"/>
        <end position="22"/>
    </location>
</feature>
<evidence type="ECO:0000256" key="3">
    <source>
        <dbReference type="ARBA" id="ARBA00023242"/>
    </source>
</evidence>
<accession>A0A0N5CWX8</accession>
<keyword evidence="6" id="KW-1185">Reference proteome</keyword>
<evidence type="ECO:0000313" key="7">
    <source>
        <dbReference type="WBParaSite" id="TCLT_0000487101-mRNA-1"/>
    </source>
</evidence>
<dbReference type="InterPro" id="IPR019163">
    <property type="entry name" value="THO_Thoc5"/>
</dbReference>
<dbReference type="GO" id="GO:0003729">
    <property type="term" value="F:mRNA binding"/>
    <property type="evidence" value="ECO:0007669"/>
    <property type="project" value="TreeGrafter"/>
</dbReference>
<dbReference type="GO" id="GO:0000445">
    <property type="term" value="C:THO complex part of transcription export complex"/>
    <property type="evidence" value="ECO:0007669"/>
    <property type="project" value="TreeGrafter"/>
</dbReference>
<evidence type="ECO:0000256" key="2">
    <source>
        <dbReference type="ARBA" id="ARBA00008044"/>
    </source>
</evidence>
<dbReference type="WBParaSite" id="TCLT_0000487101-mRNA-1">
    <property type="protein sequence ID" value="TCLT_0000487101-mRNA-1"/>
    <property type="gene ID" value="TCLT_0000487101"/>
</dbReference>
<dbReference type="EMBL" id="UYYF01004307">
    <property type="protein sequence ID" value="VDN02034.1"/>
    <property type="molecule type" value="Genomic_DNA"/>
</dbReference>